<gene>
    <name evidence="3" type="ORF">DU504_16305</name>
</gene>
<dbReference type="Gene3D" id="1.20.1250.20">
    <property type="entry name" value="MFS general substrate transporter like domains"/>
    <property type="match status" value="2"/>
</dbReference>
<feature type="transmembrane region" description="Helical" evidence="1">
    <location>
        <begin position="381"/>
        <end position="403"/>
    </location>
</feature>
<dbReference type="EMBL" id="QPHM01000003">
    <property type="protein sequence ID" value="RCU44326.1"/>
    <property type="molecule type" value="Genomic_DNA"/>
</dbReference>
<feature type="transmembrane region" description="Helical" evidence="1">
    <location>
        <begin position="104"/>
        <end position="125"/>
    </location>
</feature>
<feature type="transmembrane region" description="Helical" evidence="1">
    <location>
        <begin position="74"/>
        <end position="92"/>
    </location>
</feature>
<dbReference type="SUPFAM" id="SSF103473">
    <property type="entry name" value="MFS general substrate transporter"/>
    <property type="match status" value="1"/>
</dbReference>
<sequence length="413" mass="43085">MALMNDELQFSSLYLTRFAGSFGFMTVLTLLPDYIDALGATGVTIGLFITALELARTVGIVPLGWAGDRYSKRLLLVGSLLVSALAYLAFARVTTIPGFLVARFLQGLGLTGTGLLSLALVGELAPNDGRANLIGKYNAFRMAAGIAGTIGAGILFALTGFDILFGLLAILLIIAAGSVWLFVDGDETTVTGFAFTDLAVNRRIVTLTSFRAQYAVAVSLVRNWVPIFVGVSAAQGGLASGTVVVGAVLAAEKLTNMLCQPITGRFSDRQGRALFVFLGGGAYGLIALAFPFAPSFDGLLTLSVPMAGEITSAVVVALVLNGLLGIADAFREPASMALFADEGKGEGITSSFGIRSLVWKPGSVLAPLAGGWVMGQFGIQWVFFVGGLAALSGVATFLGILSWNHGSRALHRW</sequence>
<name>A0A368N254_9EURY</name>
<dbReference type="InterPro" id="IPR020846">
    <property type="entry name" value="MFS_dom"/>
</dbReference>
<keyword evidence="1" id="KW-0812">Transmembrane</keyword>
<feature type="transmembrane region" description="Helical" evidence="1">
    <location>
        <begin position="310"/>
        <end position="330"/>
    </location>
</feature>
<evidence type="ECO:0000313" key="4">
    <source>
        <dbReference type="Proteomes" id="UP000252189"/>
    </source>
</evidence>
<keyword evidence="1" id="KW-0472">Membrane</keyword>
<feature type="domain" description="Major facilitator superfamily (MFS) profile" evidence="2">
    <location>
        <begin position="9"/>
        <end position="405"/>
    </location>
</feature>
<feature type="transmembrane region" description="Helical" evidence="1">
    <location>
        <begin position="272"/>
        <end position="290"/>
    </location>
</feature>
<accession>A0A368N254</accession>
<evidence type="ECO:0000259" key="2">
    <source>
        <dbReference type="PROSITE" id="PS50850"/>
    </source>
</evidence>
<dbReference type="InterPro" id="IPR011701">
    <property type="entry name" value="MFS"/>
</dbReference>
<dbReference type="PROSITE" id="PS50850">
    <property type="entry name" value="MFS"/>
    <property type="match status" value="1"/>
</dbReference>
<reference evidence="3 4" key="1">
    <citation type="submission" date="2018-07" db="EMBL/GenBank/DDBJ databases">
        <title>Genome sequences of Haloplanus salinus JCM 18368T.</title>
        <authorList>
            <person name="Kim Y.B."/>
            <person name="Roh S.W."/>
        </authorList>
    </citation>
    <scope>NUCLEOTIDE SEQUENCE [LARGE SCALE GENOMIC DNA]</scope>
    <source>
        <strain evidence="3 4">JCM 18368</strain>
    </source>
</reference>
<comment type="caution">
    <text evidence="3">The sequence shown here is derived from an EMBL/GenBank/DDBJ whole genome shotgun (WGS) entry which is preliminary data.</text>
</comment>
<dbReference type="Proteomes" id="UP000252189">
    <property type="component" value="Unassembled WGS sequence"/>
</dbReference>
<keyword evidence="1" id="KW-1133">Transmembrane helix</keyword>
<protein>
    <submittedName>
        <fullName evidence="3">MFS transporter</fullName>
    </submittedName>
</protein>
<evidence type="ECO:0000256" key="1">
    <source>
        <dbReference type="SAM" id="Phobius"/>
    </source>
</evidence>
<organism evidence="3 4">
    <name type="scientific">Haloplanus salinus</name>
    <dbReference type="NCBI Taxonomy" id="1126245"/>
    <lineage>
        <taxon>Archaea</taxon>
        <taxon>Methanobacteriati</taxon>
        <taxon>Methanobacteriota</taxon>
        <taxon>Stenosarchaea group</taxon>
        <taxon>Halobacteria</taxon>
        <taxon>Halobacteriales</taxon>
        <taxon>Haloferacaceae</taxon>
        <taxon>Haloplanus</taxon>
    </lineage>
</organism>
<feature type="transmembrane region" description="Helical" evidence="1">
    <location>
        <begin position="12"/>
        <end position="31"/>
    </location>
</feature>
<dbReference type="PANTHER" id="PTHR23518:SF2">
    <property type="entry name" value="MAJOR FACILITATOR SUPERFAMILY TRANSPORTER"/>
    <property type="match status" value="1"/>
</dbReference>
<proteinExistence type="predicted"/>
<evidence type="ECO:0000313" key="3">
    <source>
        <dbReference type="EMBL" id="RCU44326.1"/>
    </source>
</evidence>
<dbReference type="GO" id="GO:0022857">
    <property type="term" value="F:transmembrane transporter activity"/>
    <property type="evidence" value="ECO:0007669"/>
    <property type="project" value="InterPro"/>
</dbReference>
<dbReference type="InterPro" id="IPR036259">
    <property type="entry name" value="MFS_trans_sf"/>
</dbReference>
<dbReference type="PANTHER" id="PTHR23518">
    <property type="entry name" value="C-METHYLTRANSFERASE"/>
    <property type="match status" value="1"/>
</dbReference>
<feature type="transmembrane region" description="Helical" evidence="1">
    <location>
        <begin position="163"/>
        <end position="183"/>
    </location>
</feature>
<feature type="transmembrane region" description="Helical" evidence="1">
    <location>
        <begin position="137"/>
        <end position="157"/>
    </location>
</feature>
<dbReference type="Pfam" id="PF07690">
    <property type="entry name" value="MFS_1"/>
    <property type="match status" value="1"/>
</dbReference>
<keyword evidence="4" id="KW-1185">Reference proteome</keyword>
<dbReference type="AlphaFoldDB" id="A0A368N254"/>